<reference evidence="1" key="1">
    <citation type="journal article" date="2021" name="Environ. Microbiol.">
        <title>Gene family expansions and transcriptome signatures uncover fungal adaptations to wood decay.</title>
        <authorList>
            <person name="Hage H."/>
            <person name="Miyauchi S."/>
            <person name="Viragh M."/>
            <person name="Drula E."/>
            <person name="Min B."/>
            <person name="Chaduli D."/>
            <person name="Navarro D."/>
            <person name="Favel A."/>
            <person name="Norest M."/>
            <person name="Lesage-Meessen L."/>
            <person name="Balint B."/>
            <person name="Merenyi Z."/>
            <person name="de Eugenio L."/>
            <person name="Morin E."/>
            <person name="Martinez A.T."/>
            <person name="Baldrian P."/>
            <person name="Stursova M."/>
            <person name="Martinez M.J."/>
            <person name="Novotny C."/>
            <person name="Magnuson J.K."/>
            <person name="Spatafora J.W."/>
            <person name="Maurice S."/>
            <person name="Pangilinan J."/>
            <person name="Andreopoulos W."/>
            <person name="LaButti K."/>
            <person name="Hundley H."/>
            <person name="Na H."/>
            <person name="Kuo A."/>
            <person name="Barry K."/>
            <person name="Lipzen A."/>
            <person name="Henrissat B."/>
            <person name="Riley R."/>
            <person name="Ahrendt S."/>
            <person name="Nagy L.G."/>
            <person name="Grigoriev I.V."/>
            <person name="Martin F."/>
            <person name="Rosso M.N."/>
        </authorList>
    </citation>
    <scope>NUCLEOTIDE SEQUENCE</scope>
    <source>
        <strain evidence="1">CBS 384.51</strain>
    </source>
</reference>
<dbReference type="EMBL" id="MU274905">
    <property type="protein sequence ID" value="KAI0091378.1"/>
    <property type="molecule type" value="Genomic_DNA"/>
</dbReference>
<gene>
    <name evidence="1" type="ORF">BDY19DRAFT_885932</name>
</gene>
<accession>A0ACB8UAM5</accession>
<evidence type="ECO:0000313" key="2">
    <source>
        <dbReference type="Proteomes" id="UP001055072"/>
    </source>
</evidence>
<evidence type="ECO:0000313" key="1">
    <source>
        <dbReference type="EMBL" id="KAI0091378.1"/>
    </source>
</evidence>
<keyword evidence="2" id="KW-1185">Reference proteome</keyword>
<dbReference type="Proteomes" id="UP001055072">
    <property type="component" value="Unassembled WGS sequence"/>
</dbReference>
<protein>
    <submittedName>
        <fullName evidence="1">GMC oxidoreductase</fullName>
    </submittedName>
</protein>
<name>A0ACB8UAM5_9APHY</name>
<organism evidence="1 2">
    <name type="scientific">Irpex rosettiformis</name>
    <dbReference type="NCBI Taxonomy" id="378272"/>
    <lineage>
        <taxon>Eukaryota</taxon>
        <taxon>Fungi</taxon>
        <taxon>Dikarya</taxon>
        <taxon>Basidiomycota</taxon>
        <taxon>Agaricomycotina</taxon>
        <taxon>Agaricomycetes</taxon>
        <taxon>Polyporales</taxon>
        <taxon>Irpicaceae</taxon>
        <taxon>Irpex</taxon>
    </lineage>
</organism>
<comment type="caution">
    <text evidence="1">The sequence shown here is derived from an EMBL/GenBank/DDBJ whole genome shotgun (WGS) entry which is preliminary data.</text>
</comment>
<proteinExistence type="predicted"/>
<sequence>MRSAAVVLAAVSLSTYATAFQGGHRDTHHDSFGHDSFADSRHATLVKRANILAAGSQLADSYDFVIVGGGTAGLVLAARLSEDSNHTVLCLEAGDSGDAVKDSVDTPANAYYQSLLGSSYDWGYTTTAQSGANGRTISWPRGKLLGGSSAVNGMYMVRPTKAEVDAWASLVPGGSDKWNWDSLFAGMQASETFSPPIDAVKQAGNIQFNTVSHGTSGPIHVTYPGFIPGIVGDWTDSLANLGIPTTVDAYAGDDSGGFVATSSINPSNWTRSYARSAYIDPLPPRSNLAILANATVTRLIFANSTDSAGNKNVSAVEFASARGATTNTVKVNKEVILSGGAVGSPHVLLHSGVGPKDVLTGANVPVQIELPGVGQHLQDHISTQVSFKTNAVTAAQIHASGSLPNGVSQAAFMSYINSATAYANLSDLVGLNAYQSFHDGVLSAIDSSASTLLPSSDPTVIAGYKTIYNTTASFLTQQIGQVEILLSLTGTPAGAQTVAIQAALQHPFSQGHIWITTSDPFDPPSIDPGYFSHSADRTILREGLKLARKLGSTPPLASDANALVEVTPGSSVQSDDDWDKWIENAYGTEFHPSCSCAMLPKEQGGVVDADLRVYGTGNVRVVDASVFTIQLSAHLMAPIYGLAEKAAGMIRQEWNVVAVQPSSANSTGSGTNTSSSGAPSSNSNSTNSNNSTKSAAPVGVRVSLAMVLGALMVSALLL</sequence>